<evidence type="ECO:0000313" key="3">
    <source>
        <dbReference type="Proteomes" id="UP000535589"/>
    </source>
</evidence>
<dbReference type="SUPFAM" id="SSF53474">
    <property type="entry name" value="alpha/beta-Hydrolases"/>
    <property type="match status" value="1"/>
</dbReference>
<dbReference type="InterPro" id="IPR022742">
    <property type="entry name" value="Hydrolase_4"/>
</dbReference>
<dbReference type="InterPro" id="IPR029058">
    <property type="entry name" value="AB_hydrolase_fold"/>
</dbReference>
<sequence>MSEKIYFNPNQGRRLKRRLINLSTRLHHRLAPRHAKRTAQKLLLTPMKTQLRHTMPKEMVVDSVVGREGSLQTYRLGTGPVWVLTHGWSGNANQFFPLMEHIAQAGFTALAYDHPGHGQSEGKFGHIPAFVAGLEAVLAQESSIAGVVAHSMGTVSAIESSDAKLHDKPLLLIAPALDYIDNLFGSIERSGYSMRLFHAVITDIEQQFNYPLESIDPYRKLAARAAQSIIVHDEQDRFTSHAVSAKAASEMENVKLISTQGLGHGRVMSSPAVFAAFDALYTQVTSRCMVQRE</sequence>
<name>A0A7X8TNQ8_9VIBR</name>
<dbReference type="Proteomes" id="UP000535589">
    <property type="component" value="Unassembled WGS sequence"/>
</dbReference>
<dbReference type="GO" id="GO:0016787">
    <property type="term" value="F:hydrolase activity"/>
    <property type="evidence" value="ECO:0007669"/>
    <property type="project" value="UniProtKB-KW"/>
</dbReference>
<keyword evidence="2" id="KW-0378">Hydrolase</keyword>
<gene>
    <name evidence="2" type="ORF">HGP28_03180</name>
</gene>
<dbReference type="RefSeq" id="WP_168834986.1">
    <property type="nucleotide sequence ID" value="NZ_JABAIK010000002.1"/>
</dbReference>
<proteinExistence type="predicted"/>
<evidence type="ECO:0000313" key="2">
    <source>
        <dbReference type="EMBL" id="NLS11894.1"/>
    </source>
</evidence>
<protein>
    <submittedName>
        <fullName evidence="2">Alpha/beta fold hydrolase</fullName>
    </submittedName>
</protein>
<dbReference type="EMBL" id="JABAIK010000002">
    <property type="protein sequence ID" value="NLS11894.1"/>
    <property type="molecule type" value="Genomic_DNA"/>
</dbReference>
<accession>A0A7X8TNQ8</accession>
<organism evidence="2 3">
    <name type="scientific">Vibrio agarilyticus</name>
    <dbReference type="NCBI Taxonomy" id="2726741"/>
    <lineage>
        <taxon>Bacteria</taxon>
        <taxon>Pseudomonadati</taxon>
        <taxon>Pseudomonadota</taxon>
        <taxon>Gammaproteobacteria</taxon>
        <taxon>Vibrionales</taxon>
        <taxon>Vibrionaceae</taxon>
        <taxon>Vibrio</taxon>
    </lineage>
</organism>
<dbReference type="Gene3D" id="3.40.50.1820">
    <property type="entry name" value="alpha/beta hydrolase"/>
    <property type="match status" value="1"/>
</dbReference>
<comment type="caution">
    <text evidence="2">The sequence shown here is derived from an EMBL/GenBank/DDBJ whole genome shotgun (WGS) entry which is preliminary data.</text>
</comment>
<keyword evidence="3" id="KW-1185">Reference proteome</keyword>
<evidence type="ECO:0000259" key="1">
    <source>
        <dbReference type="Pfam" id="PF12146"/>
    </source>
</evidence>
<dbReference type="Pfam" id="PF12146">
    <property type="entry name" value="Hydrolase_4"/>
    <property type="match status" value="1"/>
</dbReference>
<feature type="domain" description="Serine aminopeptidase S33" evidence="1">
    <location>
        <begin position="83"/>
        <end position="182"/>
    </location>
</feature>
<dbReference type="AlphaFoldDB" id="A0A7X8TNQ8"/>
<reference evidence="2 3" key="1">
    <citation type="submission" date="2020-04" db="EMBL/GenBank/DDBJ databases">
        <title>Vibrio sp. SM6, a novel species isolated from seawater.</title>
        <authorList>
            <person name="Wang X."/>
        </authorList>
    </citation>
    <scope>NUCLEOTIDE SEQUENCE [LARGE SCALE GENOMIC DNA]</scope>
    <source>
        <strain evidence="2 3">SM6</strain>
    </source>
</reference>